<protein>
    <submittedName>
        <fullName evidence="2">Uncharacterized protein</fullName>
    </submittedName>
</protein>
<reference evidence="2 3" key="1">
    <citation type="submission" date="2023-04" db="EMBL/GenBank/DDBJ databases">
        <title>Forest soil microbial communities from Buena Vista Peninsula, Colon Province, Panama.</title>
        <authorList>
            <person name="Bouskill N."/>
        </authorList>
    </citation>
    <scope>NUCLEOTIDE SEQUENCE [LARGE SCALE GENOMIC DNA]</scope>
    <source>
        <strain evidence="2 3">GGS1</strain>
    </source>
</reference>
<feature type="region of interest" description="Disordered" evidence="1">
    <location>
        <begin position="13"/>
        <end position="35"/>
    </location>
</feature>
<name>A0ABT6M228_9ACTN</name>
<comment type="caution">
    <text evidence="2">The sequence shown here is derived from an EMBL/GenBank/DDBJ whole genome shotgun (WGS) entry which is preliminary data.</text>
</comment>
<evidence type="ECO:0000313" key="3">
    <source>
        <dbReference type="Proteomes" id="UP001160499"/>
    </source>
</evidence>
<evidence type="ECO:0000313" key="2">
    <source>
        <dbReference type="EMBL" id="MDH6221714.1"/>
    </source>
</evidence>
<keyword evidence="3" id="KW-1185">Reference proteome</keyword>
<accession>A0ABT6M228</accession>
<gene>
    <name evidence="2" type="ORF">M2283_009061</name>
</gene>
<evidence type="ECO:0000256" key="1">
    <source>
        <dbReference type="SAM" id="MobiDB-lite"/>
    </source>
</evidence>
<organism evidence="2 3">
    <name type="scientific">Streptomyces pseudovenezuelae</name>
    <dbReference type="NCBI Taxonomy" id="67350"/>
    <lineage>
        <taxon>Bacteria</taxon>
        <taxon>Bacillati</taxon>
        <taxon>Actinomycetota</taxon>
        <taxon>Actinomycetes</taxon>
        <taxon>Kitasatosporales</taxon>
        <taxon>Streptomycetaceae</taxon>
        <taxon>Streptomyces</taxon>
        <taxon>Streptomyces aurantiacus group</taxon>
    </lineage>
</organism>
<feature type="compositionally biased region" description="Acidic residues" evidence="1">
    <location>
        <begin position="17"/>
        <end position="35"/>
    </location>
</feature>
<proteinExistence type="predicted"/>
<dbReference type="Proteomes" id="UP001160499">
    <property type="component" value="Unassembled WGS sequence"/>
</dbReference>
<sequence length="35" mass="3850">MPLTAQELDLAGFEAQTLDDEPDVDPDWAGDVDFL</sequence>
<dbReference type="EMBL" id="JARXVH010000025">
    <property type="protein sequence ID" value="MDH6221714.1"/>
    <property type="molecule type" value="Genomic_DNA"/>
</dbReference>